<feature type="transmembrane region" description="Helical" evidence="1">
    <location>
        <begin position="383"/>
        <end position="402"/>
    </location>
</feature>
<reference evidence="2 3" key="1">
    <citation type="submission" date="2013-02" db="EMBL/GenBank/DDBJ databases">
        <title>Whole genome shotgun sequence of Gordonia malaquae NBRC 108250.</title>
        <authorList>
            <person name="Yoshida I."/>
            <person name="Hosoyama A."/>
            <person name="Tsuchikane K."/>
            <person name="Ando Y."/>
            <person name="Baba S."/>
            <person name="Ohji S."/>
            <person name="Hamada M."/>
            <person name="Tamura T."/>
            <person name="Yamazoe A."/>
            <person name="Yamazaki S."/>
            <person name="Fujita N."/>
        </authorList>
    </citation>
    <scope>NUCLEOTIDE SEQUENCE [LARGE SCALE GENOMIC DNA]</scope>
    <source>
        <strain evidence="2 3">NBRC 108250</strain>
    </source>
</reference>
<dbReference type="STRING" id="410332.SAMN04488550_1037"/>
<keyword evidence="3" id="KW-1185">Reference proteome</keyword>
<evidence type="ECO:0000313" key="2">
    <source>
        <dbReference type="EMBL" id="GAC80200.1"/>
    </source>
</evidence>
<evidence type="ECO:0008006" key="4">
    <source>
        <dbReference type="Google" id="ProtNLM"/>
    </source>
</evidence>
<evidence type="ECO:0000256" key="1">
    <source>
        <dbReference type="SAM" id="Phobius"/>
    </source>
</evidence>
<feature type="transmembrane region" description="Helical" evidence="1">
    <location>
        <begin position="197"/>
        <end position="230"/>
    </location>
</feature>
<feature type="transmembrane region" description="Helical" evidence="1">
    <location>
        <begin position="142"/>
        <end position="162"/>
    </location>
</feature>
<organism evidence="2 3">
    <name type="scientific">Gordonia malaquae NBRC 108250</name>
    <dbReference type="NCBI Taxonomy" id="1223542"/>
    <lineage>
        <taxon>Bacteria</taxon>
        <taxon>Bacillati</taxon>
        <taxon>Actinomycetota</taxon>
        <taxon>Actinomycetes</taxon>
        <taxon>Mycobacteriales</taxon>
        <taxon>Gordoniaceae</taxon>
        <taxon>Gordonia</taxon>
    </lineage>
</organism>
<sequence>MNLDAEGSCLPETRGAVYRPDAVRDNAGMLDARKITALAAALIVAQTIVRAWLVIRGDFYGDDLLLIAQASSHDGLGWSFFGQSHDGHLMPGAYLVVVVSTYIAPLQWWLPAATLVVGQVLASLAVWRAIRIIAPNARGGALAALAFYLFVPMTVTSFVWWAAGLNTLPFQAALAWVVGSTVVLVRDEPTGPRRTRLVVGAVAAFVVGLLFFEKSLVILPVALVVALLAVRHDRRVGSLLTAVFSRAKELWAAMGVVFVAWAVLFFTTSTTDDGERSASQMAELVWRSVNNAIVPSFAGGPWVWELWPPAPPMGLAPVWMIVVGWLVIAALVVTTVRARRGAAIVWVFAAVYAVGVQIPVMWLRSSENTALELAQTLRYLPDTALVFALAFALIAAAPVPGGSHAAKAEPDRRLSIAGAAGCGLLVLSAMVGTSSFSQSWSEGPTGDYLTNARQAMKDNAGRVMFDQAVPIEVLHPVTYPNNQISRIFGRLHDRPDFGGYTDRLVVLAPDGRAVPGAVTRSRTIAPSRGTCRNPGIAGPQRLRLDGPLFNIQWTIQLSYCANIGGDVEVGLEGGQPLRITVEPGLHAVYLQVSGQGDRLRIRPVTPGLRLHTGEGRVGLPVIADLAP</sequence>
<keyword evidence="1" id="KW-0472">Membrane</keyword>
<dbReference type="EMBL" id="BAOP01000015">
    <property type="protein sequence ID" value="GAC80200.1"/>
    <property type="molecule type" value="Genomic_DNA"/>
</dbReference>
<accession>M3UKQ5</accession>
<comment type="caution">
    <text evidence="2">The sequence shown here is derived from an EMBL/GenBank/DDBJ whole genome shotgun (WGS) entry which is preliminary data.</text>
</comment>
<feature type="transmembrane region" description="Helical" evidence="1">
    <location>
        <begin position="343"/>
        <end position="363"/>
    </location>
</feature>
<feature type="transmembrane region" description="Helical" evidence="1">
    <location>
        <begin position="250"/>
        <end position="272"/>
    </location>
</feature>
<proteinExistence type="predicted"/>
<feature type="transmembrane region" description="Helical" evidence="1">
    <location>
        <begin position="284"/>
        <end position="304"/>
    </location>
</feature>
<dbReference type="eggNOG" id="COG0815">
    <property type="taxonomic scope" value="Bacteria"/>
</dbReference>
<feature type="transmembrane region" description="Helical" evidence="1">
    <location>
        <begin position="168"/>
        <end position="185"/>
    </location>
</feature>
<feature type="transmembrane region" description="Helical" evidence="1">
    <location>
        <begin position="414"/>
        <end position="432"/>
    </location>
</feature>
<dbReference type="Proteomes" id="UP000035009">
    <property type="component" value="Unassembled WGS sequence"/>
</dbReference>
<gene>
    <name evidence="2" type="ORF">GM1_015_00740</name>
</gene>
<keyword evidence="1" id="KW-0812">Transmembrane</keyword>
<evidence type="ECO:0000313" key="3">
    <source>
        <dbReference type="Proteomes" id="UP000035009"/>
    </source>
</evidence>
<dbReference type="AlphaFoldDB" id="M3UKQ5"/>
<protein>
    <recommendedName>
        <fullName evidence="4">Glycosyltransferase RgtA/B/C/D-like domain-containing protein</fullName>
    </recommendedName>
</protein>
<feature type="transmembrane region" description="Helical" evidence="1">
    <location>
        <begin position="316"/>
        <end position="336"/>
    </location>
</feature>
<keyword evidence="1" id="KW-1133">Transmembrane helix</keyword>
<feature type="transmembrane region" description="Helical" evidence="1">
    <location>
        <begin position="108"/>
        <end position="130"/>
    </location>
</feature>
<feature type="transmembrane region" description="Helical" evidence="1">
    <location>
        <begin position="35"/>
        <end position="55"/>
    </location>
</feature>
<name>M3UKQ5_GORML</name>